<sequence length="515" mass="60591">MLEKVDLTKSMRKEEYKAKMPMLESRLGELQRQCKALNIPVMIVFEGYGAAGKGLQIGELIQSLDPRGFKVFAIKDESEEERMHPFLWRFWTKTPEKGRIAIFDGSWYRKVLIDRFDKRTRKKEVPDAYQSICSFEKQLTDDGTAIIKLLLAIDQKEQKKRFQKLRSSKETAWRVSQGDLERNVKYREYTQMIEEMLQITDTDYAPWTIIEAMDKEFASVKIYTVVIKALEEQLEKVKKARAKEKAAEAIAEMDVEASSGTEIPKQEINGKELQESVLAKSDLSLSLTKEEYKEKLKKLQKRMSLLHSELYRRRIPVVLGFEGWDAGGKGGAIKRLTAKMDPRGFVVNPTASPNDIEKAHHYLWRFWTAMPKAGHIAIFDRTWYGRVMVERIEGFCTKQEWQRAYKEMNDMERDLADSGTIVLKFWMQIDKDEQERRFRARQENPQKQWKITDEDWRNREKWDQYEEAVNEMLIRTSTEYAPWVVVEANDKYYARIKVLETVVQAIEKRIKEQGK</sequence>
<evidence type="ECO:0000256" key="1">
    <source>
        <dbReference type="SAM" id="Coils"/>
    </source>
</evidence>
<protein>
    <submittedName>
        <fullName evidence="3">Polyphosphate:AMP phosphotransferase</fullName>
    </submittedName>
</protein>
<accession>A0A174G4Q6</accession>
<dbReference type="RefSeq" id="WP_050642219.1">
    <property type="nucleotide sequence ID" value="NZ_CABKUE010000009.1"/>
</dbReference>
<organism evidence="3 4">
    <name type="scientific">Faecalicatena contorta</name>
    <dbReference type="NCBI Taxonomy" id="39482"/>
    <lineage>
        <taxon>Bacteria</taxon>
        <taxon>Bacillati</taxon>
        <taxon>Bacillota</taxon>
        <taxon>Clostridia</taxon>
        <taxon>Lachnospirales</taxon>
        <taxon>Lachnospiraceae</taxon>
        <taxon>Faecalicatena</taxon>
    </lineage>
</organism>
<reference evidence="3 4" key="1">
    <citation type="submission" date="2015-09" db="EMBL/GenBank/DDBJ databases">
        <authorList>
            <consortium name="Pathogen Informatics"/>
        </authorList>
    </citation>
    <scope>NUCLEOTIDE SEQUENCE [LARGE SCALE GENOMIC DNA]</scope>
    <source>
        <strain evidence="3 4">2789STDY5834876</strain>
    </source>
</reference>
<dbReference type="STRING" id="39482.ERS852491_02580"/>
<dbReference type="PANTHER" id="PTHR34383:SF3">
    <property type="entry name" value="POLYPHOSPHATE:AMP PHOSPHOTRANSFERASE"/>
    <property type="match status" value="1"/>
</dbReference>
<dbReference type="SUPFAM" id="SSF52540">
    <property type="entry name" value="P-loop containing nucleoside triphosphate hydrolases"/>
    <property type="match status" value="2"/>
</dbReference>
<dbReference type="OrthoDB" id="9775224at2"/>
<evidence type="ECO:0000259" key="2">
    <source>
        <dbReference type="Pfam" id="PF03976"/>
    </source>
</evidence>
<dbReference type="GO" id="GO:0043751">
    <property type="term" value="F:polyphosphate:AMP phosphotransferase activity"/>
    <property type="evidence" value="ECO:0007669"/>
    <property type="project" value="InterPro"/>
</dbReference>
<gene>
    <name evidence="3" type="ORF">ERS852491_02580</name>
</gene>
<evidence type="ECO:0000313" key="4">
    <source>
        <dbReference type="Proteomes" id="UP000095544"/>
    </source>
</evidence>
<evidence type="ECO:0000313" key="3">
    <source>
        <dbReference type="EMBL" id="CUO56138.1"/>
    </source>
</evidence>
<feature type="domain" description="Polyphosphate kinase-2-related" evidence="2">
    <location>
        <begin position="12"/>
        <end position="235"/>
    </location>
</feature>
<dbReference type="InterPro" id="IPR027417">
    <property type="entry name" value="P-loop_NTPase"/>
</dbReference>
<keyword evidence="1" id="KW-0175">Coiled coil</keyword>
<dbReference type="InterPro" id="IPR022489">
    <property type="entry name" value="PolyP_AMP_Tfrase"/>
</dbReference>
<dbReference type="EMBL" id="CYZU01000023">
    <property type="protein sequence ID" value="CUO56138.1"/>
    <property type="molecule type" value="Genomic_DNA"/>
</dbReference>
<dbReference type="AlphaFoldDB" id="A0A174G4Q6"/>
<dbReference type="Pfam" id="PF03976">
    <property type="entry name" value="PPK2"/>
    <property type="match status" value="2"/>
</dbReference>
<dbReference type="PANTHER" id="PTHR34383">
    <property type="entry name" value="POLYPHOSPHATE:AMP PHOSPHOTRANSFERASE-RELATED"/>
    <property type="match status" value="1"/>
</dbReference>
<dbReference type="InterPro" id="IPR022488">
    <property type="entry name" value="PPK2-related"/>
</dbReference>
<name>A0A174G4Q6_9FIRM</name>
<keyword evidence="3" id="KW-0808">Transferase</keyword>
<feature type="domain" description="Polyphosphate kinase-2-related" evidence="2">
    <location>
        <begin position="287"/>
        <end position="512"/>
    </location>
</feature>
<dbReference type="Gene3D" id="3.40.50.300">
    <property type="entry name" value="P-loop containing nucleotide triphosphate hydrolases"/>
    <property type="match status" value="2"/>
</dbReference>
<feature type="coiled-coil region" evidence="1">
    <location>
        <begin position="220"/>
        <end position="250"/>
    </location>
</feature>
<dbReference type="NCBIfam" id="TIGR03708">
    <property type="entry name" value="poly_P_AMP_trns"/>
    <property type="match status" value="1"/>
</dbReference>
<dbReference type="Proteomes" id="UP000095544">
    <property type="component" value="Unassembled WGS sequence"/>
</dbReference>
<proteinExistence type="predicted"/>
<dbReference type="GO" id="GO:0006797">
    <property type="term" value="P:polyphosphate metabolic process"/>
    <property type="evidence" value="ECO:0007669"/>
    <property type="project" value="InterPro"/>
</dbReference>